<gene>
    <name evidence="1" type="ORF">CEXT_728211</name>
</gene>
<proteinExistence type="predicted"/>
<dbReference type="EMBL" id="BPLR01004151">
    <property type="protein sequence ID" value="GIX92724.1"/>
    <property type="molecule type" value="Genomic_DNA"/>
</dbReference>
<evidence type="ECO:0000313" key="2">
    <source>
        <dbReference type="Proteomes" id="UP001054945"/>
    </source>
</evidence>
<evidence type="ECO:0000313" key="1">
    <source>
        <dbReference type="EMBL" id="GIX92724.1"/>
    </source>
</evidence>
<organism evidence="1 2">
    <name type="scientific">Caerostris extrusa</name>
    <name type="common">Bark spider</name>
    <name type="synonym">Caerostris bankana</name>
    <dbReference type="NCBI Taxonomy" id="172846"/>
    <lineage>
        <taxon>Eukaryota</taxon>
        <taxon>Metazoa</taxon>
        <taxon>Ecdysozoa</taxon>
        <taxon>Arthropoda</taxon>
        <taxon>Chelicerata</taxon>
        <taxon>Arachnida</taxon>
        <taxon>Araneae</taxon>
        <taxon>Araneomorphae</taxon>
        <taxon>Entelegynae</taxon>
        <taxon>Araneoidea</taxon>
        <taxon>Araneidae</taxon>
        <taxon>Caerostris</taxon>
    </lineage>
</organism>
<keyword evidence="2" id="KW-1185">Reference proteome</keyword>
<dbReference type="Proteomes" id="UP001054945">
    <property type="component" value="Unassembled WGS sequence"/>
</dbReference>
<name>A0AAV4P6Q7_CAEEX</name>
<dbReference type="AlphaFoldDB" id="A0AAV4P6Q7"/>
<comment type="caution">
    <text evidence="1">The sequence shown here is derived from an EMBL/GenBank/DDBJ whole genome shotgun (WGS) entry which is preliminary data.</text>
</comment>
<reference evidence="1 2" key="1">
    <citation type="submission" date="2021-06" db="EMBL/GenBank/DDBJ databases">
        <title>Caerostris extrusa draft genome.</title>
        <authorList>
            <person name="Kono N."/>
            <person name="Arakawa K."/>
        </authorList>
    </citation>
    <scope>NUCLEOTIDE SEQUENCE [LARGE SCALE GENOMIC DNA]</scope>
</reference>
<protein>
    <submittedName>
        <fullName evidence="1">Uncharacterized protein</fullName>
    </submittedName>
</protein>
<accession>A0AAV4P6Q7</accession>
<sequence length="79" mass="8856">MGDAIPGDSGIMYGPGAGGAREATRILNYLKGVCGATTPQKTGYAQDIKHPLGRLYRTQYVYCTTWLENRPWIWTRFMI</sequence>